<gene>
    <name evidence="3" type="ORF">K7B09_01220</name>
</gene>
<evidence type="ECO:0000256" key="2">
    <source>
        <dbReference type="ARBA" id="ARBA00023002"/>
    </source>
</evidence>
<evidence type="ECO:0000313" key="4">
    <source>
        <dbReference type="Proteomes" id="UP001430290"/>
    </source>
</evidence>
<dbReference type="InterPro" id="IPR036291">
    <property type="entry name" value="NAD(P)-bd_dom_sf"/>
</dbReference>
<dbReference type="PANTHER" id="PTHR43477:SF1">
    <property type="entry name" value="DIHYDROANTICAPSIN 7-DEHYDROGENASE"/>
    <property type="match status" value="1"/>
</dbReference>
<dbReference type="Proteomes" id="UP001430290">
    <property type="component" value="Unassembled WGS sequence"/>
</dbReference>
<dbReference type="PROSITE" id="PS00061">
    <property type="entry name" value="ADH_SHORT"/>
    <property type="match status" value="1"/>
</dbReference>
<sequence length="238" mass="25488">MDSAGTGRLLLFGASGAIGGAVDRHYAEQGWQVVRITRDTNYAPSGSFLAWNPLDDDPAGEAAVAAAGPFDAVCWAHGANCNDNIFQFNASTHQSIYRANVLSILVSLNHLLTRDALTKPSRLCVISSIWQNQARQDKLSYCVSKAAVQGLILSLANDLGRDGHLVNAVLPGVLETPMTRANLSESQIRNVEASTRFGRLATLDDVAAAVYGLASFRNTGTTGQFLNVDLGYTHVRII</sequence>
<accession>A0ABS7TAR7</accession>
<dbReference type="RefSeq" id="WP_223625902.1">
    <property type="nucleotide sequence ID" value="NZ_JAIQDJ010000001.1"/>
</dbReference>
<evidence type="ECO:0000313" key="3">
    <source>
        <dbReference type="EMBL" id="MBZ4184944.1"/>
    </source>
</evidence>
<reference evidence="3" key="1">
    <citation type="submission" date="2021-09" db="EMBL/GenBank/DDBJ databases">
        <authorList>
            <person name="Wu T."/>
            <person name="Guo S.Z."/>
        </authorList>
    </citation>
    <scope>NUCLEOTIDE SEQUENCE</scope>
    <source>
        <strain evidence="3">RSS-23</strain>
    </source>
</reference>
<keyword evidence="4" id="KW-1185">Reference proteome</keyword>
<protein>
    <submittedName>
        <fullName evidence="3">SDR family oxidoreductase</fullName>
    </submittedName>
</protein>
<keyword evidence="2" id="KW-0560">Oxidoreductase</keyword>
<organism evidence="3 4">
    <name type="scientific">Thermomonas beijingensis</name>
    <dbReference type="NCBI Taxonomy" id="2872701"/>
    <lineage>
        <taxon>Bacteria</taxon>
        <taxon>Pseudomonadati</taxon>
        <taxon>Pseudomonadota</taxon>
        <taxon>Gammaproteobacteria</taxon>
        <taxon>Lysobacterales</taxon>
        <taxon>Lysobacteraceae</taxon>
        <taxon>Thermomonas</taxon>
    </lineage>
</organism>
<dbReference type="Pfam" id="PF13561">
    <property type="entry name" value="adh_short_C2"/>
    <property type="match status" value="1"/>
</dbReference>
<dbReference type="InterPro" id="IPR002347">
    <property type="entry name" value="SDR_fam"/>
</dbReference>
<dbReference type="InterPro" id="IPR051122">
    <property type="entry name" value="SDR_DHRS6-like"/>
</dbReference>
<dbReference type="EMBL" id="JAIQDJ010000001">
    <property type="protein sequence ID" value="MBZ4184944.1"/>
    <property type="molecule type" value="Genomic_DNA"/>
</dbReference>
<dbReference type="InterPro" id="IPR020904">
    <property type="entry name" value="Sc_DH/Rdtase_CS"/>
</dbReference>
<dbReference type="SUPFAM" id="SSF51735">
    <property type="entry name" value="NAD(P)-binding Rossmann-fold domains"/>
    <property type="match status" value="1"/>
</dbReference>
<comment type="similarity">
    <text evidence="1">Belongs to the short-chain dehydrogenases/reductases (SDR) family.</text>
</comment>
<proteinExistence type="inferred from homology"/>
<dbReference type="CDD" id="cd05233">
    <property type="entry name" value="SDR_c"/>
    <property type="match status" value="1"/>
</dbReference>
<evidence type="ECO:0000256" key="1">
    <source>
        <dbReference type="ARBA" id="ARBA00006484"/>
    </source>
</evidence>
<comment type="caution">
    <text evidence="3">The sequence shown here is derived from an EMBL/GenBank/DDBJ whole genome shotgun (WGS) entry which is preliminary data.</text>
</comment>
<dbReference type="Gene3D" id="3.40.50.720">
    <property type="entry name" value="NAD(P)-binding Rossmann-like Domain"/>
    <property type="match status" value="1"/>
</dbReference>
<dbReference type="PRINTS" id="PR00081">
    <property type="entry name" value="GDHRDH"/>
</dbReference>
<dbReference type="PANTHER" id="PTHR43477">
    <property type="entry name" value="DIHYDROANTICAPSIN 7-DEHYDROGENASE"/>
    <property type="match status" value="1"/>
</dbReference>
<name>A0ABS7TAR7_9GAMM</name>